<evidence type="ECO:0000313" key="2">
    <source>
        <dbReference type="Proteomes" id="UP000004968"/>
    </source>
</evidence>
<evidence type="ECO:0000313" key="1">
    <source>
        <dbReference type="EMBL" id="EFC95320.1"/>
    </source>
</evidence>
<sequence length="67" mass="7684">MDNVKETLIHLISIPSVTASPSEKEAIMYLEEILKEEGIETERIYKDPERLNLLAHLPAEKPEKEPL</sequence>
<dbReference type="EMBL" id="ACIO01000776">
    <property type="protein sequence ID" value="EFC95320.1"/>
    <property type="molecule type" value="Genomic_DNA"/>
</dbReference>
<dbReference type="Proteomes" id="UP000004968">
    <property type="component" value="Unassembled WGS sequence"/>
</dbReference>
<comment type="caution">
    <text evidence="1">The sequence shown here is derived from an EMBL/GenBank/DDBJ whole genome shotgun (WGS) entry which is preliminary data.</text>
</comment>
<evidence type="ECO:0008006" key="3">
    <source>
        <dbReference type="Google" id="ProtNLM"/>
    </source>
</evidence>
<dbReference type="HOGENOM" id="CLU_2818503_0_0_9"/>
<dbReference type="AlphaFoldDB" id="D3AS84"/>
<reference evidence="1 2" key="1">
    <citation type="submission" date="2010-01" db="EMBL/GenBank/DDBJ databases">
        <authorList>
            <person name="Weinstock G."/>
            <person name="Sodergren E."/>
            <person name="Clifton S."/>
            <person name="Fulton L."/>
            <person name="Fulton B."/>
            <person name="Courtney L."/>
            <person name="Fronick C."/>
            <person name="Harrison M."/>
            <person name="Strong C."/>
            <person name="Farmer C."/>
            <person name="Delahaunty K."/>
            <person name="Markovic C."/>
            <person name="Hall O."/>
            <person name="Minx P."/>
            <person name="Tomlinson C."/>
            <person name="Mitreva M."/>
            <person name="Nelson J."/>
            <person name="Hou S."/>
            <person name="Wollam A."/>
            <person name="Pepin K.H."/>
            <person name="Johnson M."/>
            <person name="Bhonagiri V."/>
            <person name="Nash W.E."/>
            <person name="Warren W."/>
            <person name="Chinwalla A."/>
            <person name="Mardis E.R."/>
            <person name="Wilson R.K."/>
        </authorList>
    </citation>
    <scope>NUCLEOTIDE SEQUENCE [LARGE SCALE GENOMIC DNA]</scope>
    <source>
        <strain evidence="1 2">DSM 13479</strain>
    </source>
</reference>
<dbReference type="Gene3D" id="3.40.630.10">
    <property type="entry name" value="Zn peptidases"/>
    <property type="match status" value="1"/>
</dbReference>
<dbReference type="SUPFAM" id="SSF53187">
    <property type="entry name" value="Zn-dependent exopeptidases"/>
    <property type="match status" value="1"/>
</dbReference>
<proteinExistence type="predicted"/>
<name>D3AS84_9FIRM</name>
<feature type="non-terminal residue" evidence="1">
    <location>
        <position position="67"/>
    </location>
</feature>
<gene>
    <name evidence="1" type="ORF">CLOSTHATH_06491</name>
</gene>
<accession>D3AS84</accession>
<organism evidence="1 2">
    <name type="scientific">Hungatella hathewayi DSM 13479</name>
    <dbReference type="NCBI Taxonomy" id="566550"/>
    <lineage>
        <taxon>Bacteria</taxon>
        <taxon>Bacillati</taxon>
        <taxon>Bacillota</taxon>
        <taxon>Clostridia</taxon>
        <taxon>Lachnospirales</taxon>
        <taxon>Lachnospiraceae</taxon>
        <taxon>Hungatella</taxon>
    </lineage>
</organism>
<protein>
    <recommendedName>
        <fullName evidence="3">Acetylornithine deacetylase</fullName>
    </recommendedName>
</protein>